<dbReference type="AlphaFoldDB" id="A0A127HT65"/>
<dbReference type="KEGG" id="pazo:AYR47_05210"/>
<name>A0A127HT65_PSEAZ</name>
<organism evidence="1 2">
    <name type="scientific">Pseudomonas azotoformans</name>
    <dbReference type="NCBI Taxonomy" id="47878"/>
    <lineage>
        <taxon>Bacteria</taxon>
        <taxon>Pseudomonadati</taxon>
        <taxon>Pseudomonadota</taxon>
        <taxon>Gammaproteobacteria</taxon>
        <taxon>Pseudomonadales</taxon>
        <taxon>Pseudomonadaceae</taxon>
        <taxon>Pseudomonas</taxon>
    </lineage>
</organism>
<evidence type="ECO:0000313" key="2">
    <source>
        <dbReference type="Proteomes" id="UP000070516"/>
    </source>
</evidence>
<accession>A0A127HT65</accession>
<dbReference type="EMBL" id="CP014546">
    <property type="protein sequence ID" value="AMN77762.1"/>
    <property type="molecule type" value="Genomic_DNA"/>
</dbReference>
<reference evidence="1 2" key="1">
    <citation type="submission" date="2016-02" db="EMBL/GenBank/DDBJ databases">
        <title>Complete genome sequence of Pseudomonas azotoformans S4.</title>
        <authorList>
            <person name="Fang Y."/>
            <person name="Wu L."/>
            <person name="Feng G."/>
        </authorList>
    </citation>
    <scope>NUCLEOTIDE SEQUENCE [LARGE SCALE GENOMIC DNA]</scope>
    <source>
        <strain evidence="1 2">S4</strain>
    </source>
</reference>
<gene>
    <name evidence="1" type="ORF">AYR47_05210</name>
</gene>
<sequence>MRYLKATAQDRSGNGKADMVILQFFEQTANEPDELVHEAVAIDITADGVADILLPGDINFDGCKSAEDKALLKAFADTFLKQGWFNAGDTWRRYLTMQVSHWAKSGIPNTIKLSFHRCCSPRGKRILVYTAAGYDGDSDGVLESFTNSDLDQNGIADHQDKAAIKVLCNAFLAFAWHTPPLKKP</sequence>
<evidence type="ECO:0000313" key="1">
    <source>
        <dbReference type="EMBL" id="AMN77762.1"/>
    </source>
</evidence>
<proteinExistence type="predicted"/>
<dbReference type="RefSeq" id="WP_061434513.1">
    <property type="nucleotide sequence ID" value="NZ_CP014546.1"/>
</dbReference>
<protein>
    <submittedName>
        <fullName evidence="1">Uncharacterized protein</fullName>
    </submittedName>
</protein>
<dbReference type="Proteomes" id="UP000070516">
    <property type="component" value="Chromosome"/>
</dbReference>